<dbReference type="InterPro" id="IPR020422">
    <property type="entry name" value="TYR_PHOSPHATASE_DUAL_dom"/>
</dbReference>
<protein>
    <submittedName>
        <fullName evidence="3">Uncharacterized protein YnbD</fullName>
    </submittedName>
</protein>
<evidence type="ECO:0000256" key="1">
    <source>
        <dbReference type="SAM" id="Phobius"/>
    </source>
</evidence>
<feature type="transmembrane region" description="Helical" evidence="1">
    <location>
        <begin position="127"/>
        <end position="146"/>
    </location>
</feature>
<gene>
    <name evidence="3" type="ORF">ACMD2_11668</name>
</gene>
<dbReference type="Pfam" id="PF00782">
    <property type="entry name" value="DSPc"/>
    <property type="match status" value="1"/>
</dbReference>
<organism evidence="3 4">
    <name type="scientific">Ananas comosus</name>
    <name type="common">Pineapple</name>
    <name type="synonym">Ananas ananas</name>
    <dbReference type="NCBI Taxonomy" id="4615"/>
    <lineage>
        <taxon>Eukaryota</taxon>
        <taxon>Viridiplantae</taxon>
        <taxon>Streptophyta</taxon>
        <taxon>Embryophyta</taxon>
        <taxon>Tracheophyta</taxon>
        <taxon>Spermatophyta</taxon>
        <taxon>Magnoliopsida</taxon>
        <taxon>Liliopsida</taxon>
        <taxon>Poales</taxon>
        <taxon>Bromeliaceae</taxon>
        <taxon>Bromelioideae</taxon>
        <taxon>Ananas</taxon>
    </lineage>
</organism>
<name>A0A199V3P3_ANACO</name>
<feature type="transmembrane region" description="Helical" evidence="1">
    <location>
        <begin position="101"/>
        <end position="120"/>
    </location>
</feature>
<keyword evidence="1" id="KW-0472">Membrane</keyword>
<dbReference type="InterPro" id="IPR000387">
    <property type="entry name" value="Tyr_Pase_dom"/>
</dbReference>
<dbReference type="InterPro" id="IPR029021">
    <property type="entry name" value="Prot-tyrosine_phosphatase-like"/>
</dbReference>
<dbReference type="EMBL" id="LSRQ01003355">
    <property type="protein sequence ID" value="OAY71679.1"/>
    <property type="molecule type" value="Genomic_DNA"/>
</dbReference>
<evidence type="ECO:0000313" key="4">
    <source>
        <dbReference type="Proteomes" id="UP000092600"/>
    </source>
</evidence>
<keyword evidence="1" id="KW-1133">Transmembrane helix</keyword>
<keyword evidence="1" id="KW-0812">Transmembrane</keyword>
<comment type="caution">
    <text evidence="3">The sequence shown here is derived from an EMBL/GenBank/DDBJ whole genome shotgun (WGS) entry which is preliminary data.</text>
</comment>
<dbReference type="SUPFAM" id="SSF52799">
    <property type="entry name" value="(Phosphotyrosine protein) phosphatases II"/>
    <property type="match status" value="1"/>
</dbReference>
<dbReference type="Proteomes" id="UP000092600">
    <property type="component" value="Unassembled WGS sequence"/>
</dbReference>
<evidence type="ECO:0000313" key="3">
    <source>
        <dbReference type="EMBL" id="OAY71679.1"/>
    </source>
</evidence>
<dbReference type="Gene3D" id="3.90.190.10">
    <property type="entry name" value="Protein tyrosine phosphatase superfamily"/>
    <property type="match status" value="1"/>
</dbReference>
<proteinExistence type="predicted"/>
<sequence length="336" mass="37674">MGPIPLGPTLPIGRLVFSAEPAMSGRGHVGCRTRETTRQLSEPDYVDNKVSRGIHGELLFSISRLQWRRPRELERLAASSTPPPPSLFFQLGVFDGEPRMGISKMVGLAAATLFLASICLKLSRNTLIMVPILFDSLIASLVAVASHNSVNFPLILGKNSDGRFPLWSKLIFAPFLLLVRAYVYVRRLKSKEPVYNEISEGLYVGGWPYSLDQLPPGGPAVIDCTCELPRSSFIPKDEYLCIATWDTRSPSPSQIESAVRWACRKRAERKPIYVHCAFGHGRSVCIMSALLVALGLADDWKEAEKIIREKRPKIRMNVLHRRNLEEWSKYRLSSKT</sequence>
<feature type="transmembrane region" description="Helical" evidence="1">
    <location>
        <begin position="166"/>
        <end position="185"/>
    </location>
</feature>
<reference evidence="3 4" key="1">
    <citation type="journal article" date="2016" name="DNA Res.">
        <title>The draft genome of MD-2 pineapple using hybrid error correction of long reads.</title>
        <authorList>
            <person name="Redwan R.M."/>
            <person name="Saidin A."/>
            <person name="Kumar S.V."/>
        </authorList>
    </citation>
    <scope>NUCLEOTIDE SEQUENCE [LARGE SCALE GENOMIC DNA]</scope>
    <source>
        <strain evidence="4">cv. MD2</strain>
        <tissue evidence="3">Leaf</tissue>
    </source>
</reference>
<dbReference type="PANTHER" id="PTHR47216">
    <property type="match status" value="1"/>
</dbReference>
<dbReference type="GO" id="GO:0016791">
    <property type="term" value="F:phosphatase activity"/>
    <property type="evidence" value="ECO:0007669"/>
    <property type="project" value="UniProtKB-ARBA"/>
</dbReference>
<dbReference type="SMART" id="SM00195">
    <property type="entry name" value="DSPc"/>
    <property type="match status" value="1"/>
</dbReference>
<feature type="non-terminal residue" evidence="3">
    <location>
        <position position="336"/>
    </location>
</feature>
<dbReference type="PANTHER" id="PTHR47216:SF4">
    <property type="entry name" value="OS01G0859400 PROTEIN"/>
    <property type="match status" value="1"/>
</dbReference>
<feature type="domain" description="Tyrosine specific protein phosphatases" evidence="2">
    <location>
        <begin position="253"/>
        <end position="312"/>
    </location>
</feature>
<dbReference type="CDD" id="cd14527">
    <property type="entry name" value="DSP_bac"/>
    <property type="match status" value="1"/>
</dbReference>
<accession>A0A199V3P3</accession>
<evidence type="ECO:0000259" key="2">
    <source>
        <dbReference type="PROSITE" id="PS50056"/>
    </source>
</evidence>
<dbReference type="AlphaFoldDB" id="A0A199V3P3"/>
<dbReference type="PROSITE" id="PS50056">
    <property type="entry name" value="TYR_PHOSPHATASE_2"/>
    <property type="match status" value="1"/>
</dbReference>
<dbReference type="STRING" id="4615.A0A199V3P3"/>
<dbReference type="InterPro" id="IPR000340">
    <property type="entry name" value="Dual-sp_phosphatase_cat-dom"/>
</dbReference>